<dbReference type="Pfam" id="PF05400">
    <property type="entry name" value="FliT"/>
    <property type="match status" value="1"/>
</dbReference>
<comment type="subcellular location">
    <subcellularLocation>
        <location evidence="1">Cytoplasm</location>
    </subcellularLocation>
</comment>
<sequence>MAVISPQFHAQNILGLSHEMYAQAEQGNWAIFSELEAKRQKIITLLFAYPHIEVVLEELASTLSQVMAIDNKSMMLGEKEKQRLVGEMAGLKLHRQVAQVYQFVSMN</sequence>
<keyword evidence="4" id="KW-0143">Chaperone</keyword>
<proteinExistence type="predicted"/>
<gene>
    <name evidence="5" type="ORF">MNBD_GAMMA24-2027</name>
</gene>
<evidence type="ECO:0000256" key="1">
    <source>
        <dbReference type="ARBA" id="ARBA00004496"/>
    </source>
</evidence>
<evidence type="ECO:0008006" key="6">
    <source>
        <dbReference type="Google" id="ProtNLM"/>
    </source>
</evidence>
<dbReference type="AlphaFoldDB" id="A0A3B1BQX3"/>
<keyword evidence="2" id="KW-0963">Cytoplasm</keyword>
<accession>A0A3B1BQX3</accession>
<evidence type="ECO:0000256" key="4">
    <source>
        <dbReference type="ARBA" id="ARBA00023186"/>
    </source>
</evidence>
<name>A0A3B1BQX3_9ZZZZ</name>
<evidence type="ECO:0000256" key="2">
    <source>
        <dbReference type="ARBA" id="ARBA00022490"/>
    </source>
</evidence>
<reference evidence="5" key="1">
    <citation type="submission" date="2018-06" db="EMBL/GenBank/DDBJ databases">
        <authorList>
            <person name="Zhirakovskaya E."/>
        </authorList>
    </citation>
    <scope>NUCLEOTIDE SEQUENCE</scope>
</reference>
<dbReference type="Gene3D" id="1.20.58.380">
    <property type="entry name" value="Flagellar protein flit"/>
    <property type="match status" value="1"/>
</dbReference>
<evidence type="ECO:0000256" key="3">
    <source>
        <dbReference type="ARBA" id="ARBA00022795"/>
    </source>
</evidence>
<organism evidence="5">
    <name type="scientific">hydrothermal vent metagenome</name>
    <dbReference type="NCBI Taxonomy" id="652676"/>
    <lineage>
        <taxon>unclassified sequences</taxon>
        <taxon>metagenomes</taxon>
        <taxon>ecological metagenomes</taxon>
    </lineage>
</organism>
<protein>
    <recommendedName>
        <fullName evidence="6">Flagellar protein FliT</fullName>
    </recommendedName>
</protein>
<dbReference type="InterPro" id="IPR008622">
    <property type="entry name" value="FliT"/>
</dbReference>
<evidence type="ECO:0000313" key="5">
    <source>
        <dbReference type="EMBL" id="VAX14254.1"/>
    </source>
</evidence>
<dbReference type="EMBL" id="UOFZ01000167">
    <property type="protein sequence ID" value="VAX14254.1"/>
    <property type="molecule type" value="Genomic_DNA"/>
</dbReference>
<keyword evidence="3" id="KW-1005">Bacterial flagellum biogenesis</keyword>